<proteinExistence type="predicted"/>
<evidence type="ECO:0000259" key="2">
    <source>
        <dbReference type="Pfam" id="PF25275"/>
    </source>
</evidence>
<dbReference type="Pfam" id="PF25275">
    <property type="entry name" value="Golvesin_C"/>
    <property type="match status" value="2"/>
</dbReference>
<sequence length="649" mass="70824">MQIKTCEKQHNQVCRLIVLAFISFLLLWVAIPAKTWADDPLPDAALRDVLGENDIVVDNTDTAVTRTGTWSTGTSNPGKYFGSNYEFVNGGTGQVQTIKYTPSVPQTGVYEVFMVFSSSSNRADNVTVQVSHQGGVATQTVNQEKNGAVWYPLGQYTFTAGSSGYVQINVAGANGYVIADAIRLAVPVPDPVDPGPLAVNEPLGPVIFRSGFEAGSVGVTDPSDTGTITRITGTDTSVSAPNDWTTHLNGYSKFGDLVFEGHSGGDNSTSRFAKIIADPTPGGSGNKVLQYWLGNSGGTADRGRVQALLKNNTNLTEVFYKYRMYLHPDIELVKDSVDANGWFTLAEFWNQPSWTSGAQYPFRMSLNLTKDLGVGKPFKLRISGQTTPTSSEDDTTQFVTQWEERNDWNVPTGVWLNMEVYYKQGDANSGRFYLAITPEGGEKRVVFDVTNWTYHPQNPAPEGLTHFHPLKLYTSRSLTNFVKDHGGALQILWDNLEFWPSMAPDAALRNAVGPNDIVVDNADTGAVKTGVWSTGNSNPGKFYGSDYNFVNNGTGQTATYSPVISTAGMYRVYATFIGSSNRSNSVPYTIYHNGVTSTVSVNQRITSYHKMWYPLGDYYFSSGTGNYVQINSAGTSGYVMADAIRLEPL</sequence>
<keyword evidence="4" id="KW-1185">Reference proteome</keyword>
<dbReference type="EMBL" id="WHNY01000045">
    <property type="protein sequence ID" value="NOU65475.1"/>
    <property type="molecule type" value="Genomic_DNA"/>
</dbReference>
<gene>
    <name evidence="3" type="ORF">GC096_15680</name>
</gene>
<keyword evidence="1" id="KW-1133">Transmembrane helix</keyword>
<dbReference type="InterPro" id="IPR033803">
    <property type="entry name" value="CBD-like_Golvesin-Xly"/>
</dbReference>
<comment type="caution">
    <text evidence="3">The sequence shown here is derived from an EMBL/GenBank/DDBJ whole genome shotgun (WGS) entry which is preliminary data.</text>
</comment>
<accession>A0ABX1XAI9</accession>
<evidence type="ECO:0000313" key="4">
    <source>
        <dbReference type="Proteomes" id="UP000653578"/>
    </source>
</evidence>
<keyword evidence="1" id="KW-0812">Transmembrane</keyword>
<feature type="domain" description="Golvesin/Xly CBD-like" evidence="2">
    <location>
        <begin position="517"/>
        <end position="647"/>
    </location>
</feature>
<name>A0ABX1XAI9_9BACL</name>
<dbReference type="Proteomes" id="UP000653578">
    <property type="component" value="Unassembled WGS sequence"/>
</dbReference>
<feature type="domain" description="Golvesin/Xly CBD-like" evidence="2">
    <location>
        <begin position="55"/>
        <end position="184"/>
    </location>
</feature>
<organism evidence="3 4">
    <name type="scientific">Paenibacillus plantarum</name>
    <dbReference type="NCBI Taxonomy" id="2654975"/>
    <lineage>
        <taxon>Bacteria</taxon>
        <taxon>Bacillati</taxon>
        <taxon>Bacillota</taxon>
        <taxon>Bacilli</taxon>
        <taxon>Bacillales</taxon>
        <taxon>Paenibacillaceae</taxon>
        <taxon>Paenibacillus</taxon>
    </lineage>
</organism>
<feature type="transmembrane region" description="Helical" evidence="1">
    <location>
        <begin position="12"/>
        <end position="31"/>
    </location>
</feature>
<evidence type="ECO:0000256" key="1">
    <source>
        <dbReference type="SAM" id="Phobius"/>
    </source>
</evidence>
<protein>
    <recommendedName>
        <fullName evidence="2">Golvesin/Xly CBD-like domain-containing protein</fullName>
    </recommendedName>
</protein>
<dbReference type="RefSeq" id="WP_171631496.1">
    <property type="nucleotide sequence ID" value="NZ_WHNY01000045.1"/>
</dbReference>
<keyword evidence="1" id="KW-0472">Membrane</keyword>
<evidence type="ECO:0000313" key="3">
    <source>
        <dbReference type="EMBL" id="NOU65475.1"/>
    </source>
</evidence>
<reference evidence="3 4" key="1">
    <citation type="submission" date="2019-10" db="EMBL/GenBank/DDBJ databases">
        <title>Description of Paenibacillus humi sp. nov.</title>
        <authorList>
            <person name="Carlier A."/>
            <person name="Qi S."/>
        </authorList>
    </citation>
    <scope>NUCLEOTIDE SEQUENCE [LARGE SCALE GENOMIC DNA]</scope>
    <source>
        <strain evidence="3 4">LMG 31461</strain>
    </source>
</reference>